<dbReference type="EMBL" id="NCKU01001607">
    <property type="protein sequence ID" value="RWS11671.1"/>
    <property type="molecule type" value="Genomic_DNA"/>
</dbReference>
<reference evidence="2 5" key="1">
    <citation type="journal article" date="2018" name="Gigascience">
        <title>Genomes of trombidid mites reveal novel predicted allergens and laterally-transferred genes associated with secondary metabolism.</title>
        <authorList>
            <person name="Dong X."/>
            <person name="Chaisiri K."/>
            <person name="Xia D."/>
            <person name="Armstrong S.D."/>
            <person name="Fang Y."/>
            <person name="Donnelly M.J."/>
            <person name="Kadowaki T."/>
            <person name="McGarry J.W."/>
            <person name="Darby A.C."/>
            <person name="Makepeace B.L."/>
        </authorList>
    </citation>
    <scope>NUCLEOTIDE SEQUENCE [LARGE SCALE GENOMIC DNA]</scope>
    <source>
        <strain evidence="2">UoL-WK</strain>
    </source>
</reference>
<protein>
    <submittedName>
        <fullName evidence="2">RING finger containing protein-like protein</fullName>
    </submittedName>
</protein>
<gene>
    <name evidence="2" type="ORF">B4U79_01833</name>
    <name evidence="3" type="ORF">B4U79_05414</name>
    <name evidence="1" type="ORF">B4U79_09159</name>
    <name evidence="4" type="ORF">B4U79_12805</name>
</gene>
<comment type="caution">
    <text evidence="2">The sequence shown here is derived from an EMBL/GenBank/DDBJ whole genome shotgun (WGS) entry which is preliminary data.</text>
</comment>
<dbReference type="Proteomes" id="UP000285301">
    <property type="component" value="Unassembled WGS sequence"/>
</dbReference>
<reference evidence="2" key="2">
    <citation type="submission" date="2018-11" db="EMBL/GenBank/DDBJ databases">
        <title>Trombidioid mite genomics.</title>
        <authorList>
            <person name="Dong X."/>
        </authorList>
    </citation>
    <scope>NUCLEOTIDE SEQUENCE</scope>
    <source>
        <strain evidence="2">UoL-WK</strain>
    </source>
</reference>
<evidence type="ECO:0000313" key="1">
    <source>
        <dbReference type="EMBL" id="RWS11671.1"/>
    </source>
</evidence>
<dbReference type="AlphaFoldDB" id="A0A3S3S7U8"/>
<keyword evidence="5" id="KW-1185">Reference proteome</keyword>
<evidence type="ECO:0000313" key="4">
    <source>
        <dbReference type="EMBL" id="RWS11867.1"/>
    </source>
</evidence>
<dbReference type="OrthoDB" id="1305878at2759"/>
<accession>A0A3S3S7U8</accession>
<dbReference type="EMBL" id="NCKU01001539">
    <property type="protein sequence ID" value="RWS11867.1"/>
    <property type="molecule type" value="Genomic_DNA"/>
</dbReference>
<evidence type="ECO:0000313" key="3">
    <source>
        <dbReference type="EMBL" id="RWS11863.1"/>
    </source>
</evidence>
<organism evidence="2 5">
    <name type="scientific">Dinothrombium tinctorium</name>
    <dbReference type="NCBI Taxonomy" id="1965070"/>
    <lineage>
        <taxon>Eukaryota</taxon>
        <taxon>Metazoa</taxon>
        <taxon>Ecdysozoa</taxon>
        <taxon>Arthropoda</taxon>
        <taxon>Chelicerata</taxon>
        <taxon>Arachnida</taxon>
        <taxon>Acari</taxon>
        <taxon>Acariformes</taxon>
        <taxon>Trombidiformes</taxon>
        <taxon>Prostigmata</taxon>
        <taxon>Anystina</taxon>
        <taxon>Parasitengona</taxon>
        <taxon>Trombidioidea</taxon>
        <taxon>Trombidiidae</taxon>
        <taxon>Dinothrombium</taxon>
    </lineage>
</organism>
<dbReference type="EMBL" id="NCKU01001540">
    <property type="protein sequence ID" value="RWS11863.1"/>
    <property type="molecule type" value="Genomic_DNA"/>
</dbReference>
<dbReference type="EMBL" id="NCKU01001606">
    <property type="protein sequence ID" value="RWS11675.1"/>
    <property type="molecule type" value="Genomic_DNA"/>
</dbReference>
<proteinExistence type="predicted"/>
<evidence type="ECO:0000313" key="2">
    <source>
        <dbReference type="EMBL" id="RWS11675.1"/>
    </source>
</evidence>
<dbReference type="Gene3D" id="3.10.20.90">
    <property type="entry name" value="Phosphatidylinositol 3-kinase Catalytic Subunit, Chain A, domain 1"/>
    <property type="match status" value="1"/>
</dbReference>
<sequence>MKRRNEFYAKHPEAAINLTSSEDRGIISGERVIYSPDDKISLSVEYLPEVISYSYLPLSSSSQSLSSSKTLNNKSENQRRYLLCEGGMKNGPLSLYYKITDTSKPIKRRKMDLKRSEIKKELKTNDAKPKTKIKFANDVPSKITHSDNRRLAKVIEKLTRGVALNEKMNANKPNSVSLKLTKDETLISFKAKLETCTKESFPLIQKTSDWSALPLPSETSKSLENLNSEAPVNGVTTQFFQAL</sequence>
<evidence type="ECO:0000313" key="5">
    <source>
        <dbReference type="Proteomes" id="UP000285301"/>
    </source>
</evidence>
<name>A0A3S3S7U8_9ACAR</name>